<evidence type="ECO:0000256" key="6">
    <source>
        <dbReference type="ARBA" id="ARBA00022833"/>
    </source>
</evidence>
<keyword evidence="3" id="KW-0436">Ligase</keyword>
<dbReference type="NCBIfam" id="TIGR00143">
    <property type="entry name" value="hypF"/>
    <property type="match status" value="1"/>
</dbReference>
<evidence type="ECO:0000256" key="7">
    <source>
        <dbReference type="ARBA" id="ARBA00048220"/>
    </source>
</evidence>
<gene>
    <name evidence="12" type="ORF">bhn_I1394</name>
</gene>
<dbReference type="InterPro" id="IPR043129">
    <property type="entry name" value="ATPase_NBD"/>
</dbReference>
<dbReference type="InterPro" id="IPR006070">
    <property type="entry name" value="Sua5-like_dom"/>
</dbReference>
<dbReference type="PANTHER" id="PTHR42959">
    <property type="entry name" value="CARBAMOYLTRANSFERASE"/>
    <property type="match status" value="1"/>
</dbReference>
<dbReference type="Gene3D" id="3.30.420.40">
    <property type="match status" value="1"/>
</dbReference>
<evidence type="ECO:0000256" key="9">
    <source>
        <dbReference type="PROSITE-ProRule" id="PRU00520"/>
    </source>
</evidence>
<dbReference type="PROSITE" id="PS51163">
    <property type="entry name" value="YRDC"/>
    <property type="match status" value="1"/>
</dbReference>
<dbReference type="RefSeq" id="WP_071176118.1">
    <property type="nucleotide sequence ID" value="NZ_CP017831.1"/>
</dbReference>
<dbReference type="Pfam" id="PF22521">
    <property type="entry name" value="HypF_C_2"/>
    <property type="match status" value="1"/>
</dbReference>
<dbReference type="GO" id="GO:0051604">
    <property type="term" value="P:protein maturation"/>
    <property type="evidence" value="ECO:0007669"/>
    <property type="project" value="TreeGrafter"/>
</dbReference>
<dbReference type="AlphaFoldDB" id="A0A1D9P1E7"/>
<comment type="similarity">
    <text evidence="2 8">Belongs to the carbamoyltransferase HypF family.</text>
</comment>
<comment type="catalytic activity">
    <reaction evidence="7">
        <text>C-terminal L-cysteinyl-[HypE protein] + carbamoyl phosphate + ATP + H2O = C-terminal S-carboxamide-L-cysteinyl-[HypE protein] + AMP + phosphate + diphosphate + H(+)</text>
        <dbReference type="Rhea" id="RHEA:55636"/>
        <dbReference type="Rhea" id="RHEA-COMP:14247"/>
        <dbReference type="Rhea" id="RHEA-COMP:14392"/>
        <dbReference type="ChEBI" id="CHEBI:15377"/>
        <dbReference type="ChEBI" id="CHEBI:15378"/>
        <dbReference type="ChEBI" id="CHEBI:30616"/>
        <dbReference type="ChEBI" id="CHEBI:33019"/>
        <dbReference type="ChEBI" id="CHEBI:43474"/>
        <dbReference type="ChEBI" id="CHEBI:58228"/>
        <dbReference type="ChEBI" id="CHEBI:76913"/>
        <dbReference type="ChEBI" id="CHEBI:139126"/>
        <dbReference type="ChEBI" id="CHEBI:456215"/>
    </reaction>
</comment>
<dbReference type="PROSITE" id="PS51160">
    <property type="entry name" value="ACYLPHOSPHATASE_3"/>
    <property type="match status" value="1"/>
</dbReference>
<keyword evidence="9" id="KW-0378">Hydrolase</keyword>
<dbReference type="Pfam" id="PF01300">
    <property type="entry name" value="Sua5_yciO_yrdC"/>
    <property type="match status" value="1"/>
</dbReference>
<evidence type="ECO:0000256" key="8">
    <source>
        <dbReference type="PIRNR" id="PIRNR006256"/>
    </source>
</evidence>
<dbReference type="Pfam" id="PF00708">
    <property type="entry name" value="Acylphosphatase"/>
    <property type="match status" value="1"/>
</dbReference>
<dbReference type="InterPro" id="IPR004421">
    <property type="entry name" value="Carbamoyltransferase_HypF"/>
</dbReference>
<dbReference type="GO" id="GO:0016743">
    <property type="term" value="F:carboxyl- or carbamoyltransferase activity"/>
    <property type="evidence" value="ECO:0007669"/>
    <property type="project" value="UniProtKB-UniRule"/>
</dbReference>
<accession>A0A1D9P1E7</accession>
<dbReference type="InterPro" id="IPR055128">
    <property type="entry name" value="HypF_C_2"/>
</dbReference>
<dbReference type="InterPro" id="IPR017945">
    <property type="entry name" value="DHBP_synth_RibB-like_a/b_dom"/>
</dbReference>
<evidence type="ECO:0000256" key="3">
    <source>
        <dbReference type="ARBA" id="ARBA00022598"/>
    </source>
</evidence>
<dbReference type="OrthoDB" id="9808093at2"/>
<keyword evidence="13" id="KW-1185">Reference proteome</keyword>
<dbReference type="Pfam" id="PF07503">
    <property type="entry name" value="zf-HYPF"/>
    <property type="match status" value="2"/>
</dbReference>
<comment type="catalytic activity">
    <reaction evidence="9">
        <text>an acyl phosphate + H2O = a carboxylate + phosphate + H(+)</text>
        <dbReference type="Rhea" id="RHEA:14965"/>
        <dbReference type="ChEBI" id="CHEBI:15377"/>
        <dbReference type="ChEBI" id="CHEBI:15378"/>
        <dbReference type="ChEBI" id="CHEBI:29067"/>
        <dbReference type="ChEBI" id="CHEBI:43474"/>
        <dbReference type="ChEBI" id="CHEBI:59918"/>
        <dbReference type="EC" id="3.6.1.7"/>
    </reaction>
</comment>
<keyword evidence="6" id="KW-0862">Zinc</keyword>
<dbReference type="UniPathway" id="UPA00335"/>
<name>A0A1D9P1E7_9FIRM</name>
<evidence type="ECO:0000313" key="12">
    <source>
        <dbReference type="EMBL" id="AOZ96427.1"/>
    </source>
</evidence>
<proteinExistence type="inferred from homology"/>
<dbReference type="SUPFAM" id="SSF55821">
    <property type="entry name" value="YrdC/RibB"/>
    <property type="match status" value="1"/>
</dbReference>
<protein>
    <recommendedName>
        <fullName evidence="8">Carbamoyltransferase</fullName>
        <ecNumber evidence="8">6.2.-.-</ecNumber>
    </recommendedName>
</protein>
<comment type="pathway">
    <text evidence="1">Protein modification; [NiFe] hydrogenase maturation.</text>
</comment>
<dbReference type="Pfam" id="PF17788">
    <property type="entry name" value="HypF_C"/>
    <property type="match status" value="1"/>
</dbReference>
<dbReference type="InterPro" id="IPR011125">
    <property type="entry name" value="Znf_HypF"/>
</dbReference>
<dbReference type="GO" id="GO:0003998">
    <property type="term" value="F:acylphosphatase activity"/>
    <property type="evidence" value="ECO:0007669"/>
    <property type="project" value="UniProtKB-EC"/>
</dbReference>
<evidence type="ECO:0000256" key="1">
    <source>
        <dbReference type="ARBA" id="ARBA00004711"/>
    </source>
</evidence>
<dbReference type="KEGG" id="bhu:bhn_I1394"/>
<dbReference type="EMBL" id="CP017831">
    <property type="protein sequence ID" value="AOZ96427.1"/>
    <property type="molecule type" value="Genomic_DNA"/>
</dbReference>
<feature type="domain" description="Acylphosphatase-like" evidence="10">
    <location>
        <begin position="2"/>
        <end position="90"/>
    </location>
</feature>
<keyword evidence="4" id="KW-0479">Metal-binding</keyword>
<dbReference type="Gene3D" id="3.30.420.360">
    <property type="match status" value="1"/>
</dbReference>
<dbReference type="Proteomes" id="UP000179284">
    <property type="component" value="Chromosome I"/>
</dbReference>
<evidence type="ECO:0000256" key="2">
    <source>
        <dbReference type="ARBA" id="ARBA00008097"/>
    </source>
</evidence>
<evidence type="ECO:0000256" key="5">
    <source>
        <dbReference type="ARBA" id="ARBA00022771"/>
    </source>
</evidence>
<dbReference type="SUPFAM" id="SSF54975">
    <property type="entry name" value="Acylphosphatase/BLUF domain-like"/>
    <property type="match status" value="1"/>
</dbReference>
<evidence type="ECO:0000256" key="4">
    <source>
        <dbReference type="ARBA" id="ARBA00022723"/>
    </source>
</evidence>
<dbReference type="GO" id="GO:0008270">
    <property type="term" value="F:zinc ion binding"/>
    <property type="evidence" value="ECO:0007669"/>
    <property type="project" value="UniProtKB-KW"/>
</dbReference>
<dbReference type="Gene3D" id="3.30.110.120">
    <property type="match status" value="1"/>
</dbReference>
<dbReference type="EC" id="6.2.-.-" evidence="8"/>
<dbReference type="GO" id="GO:0003725">
    <property type="term" value="F:double-stranded RNA binding"/>
    <property type="evidence" value="ECO:0007669"/>
    <property type="project" value="InterPro"/>
</dbReference>
<dbReference type="GO" id="GO:0016874">
    <property type="term" value="F:ligase activity"/>
    <property type="evidence" value="ECO:0007669"/>
    <property type="project" value="UniProtKB-UniRule"/>
</dbReference>
<dbReference type="InterPro" id="IPR001792">
    <property type="entry name" value="Acylphosphatase-like_dom"/>
</dbReference>
<keyword evidence="5" id="KW-0863">Zinc-finger</keyword>
<dbReference type="Gene3D" id="3.90.870.50">
    <property type="match status" value="1"/>
</dbReference>
<feature type="active site" evidence="9">
    <location>
        <position position="35"/>
    </location>
</feature>
<reference evidence="13" key="1">
    <citation type="submission" date="2016-10" db="EMBL/GenBank/DDBJ databases">
        <title>The complete genome sequence of the rumen bacterium Butyrivibrio hungatei MB2003.</title>
        <authorList>
            <person name="Palevich N."/>
            <person name="Kelly W.J."/>
            <person name="Leahy S.C."/>
            <person name="Altermann E."/>
            <person name="Rakonjac J."/>
            <person name="Attwood G.T."/>
        </authorList>
    </citation>
    <scope>NUCLEOTIDE SEQUENCE [LARGE SCALE GENOMIC DNA]</scope>
    <source>
        <strain evidence="13">MB2003</strain>
    </source>
</reference>
<dbReference type="PIRSF" id="PIRSF006256">
    <property type="entry name" value="CMPcnvr_hdrg_mat"/>
    <property type="match status" value="1"/>
</dbReference>
<feature type="domain" description="YrdC-like" evidence="11">
    <location>
        <begin position="203"/>
        <end position="389"/>
    </location>
</feature>
<dbReference type="InterPro" id="IPR036046">
    <property type="entry name" value="Acylphosphatase-like_dom_sf"/>
</dbReference>
<dbReference type="InterPro" id="IPR041440">
    <property type="entry name" value="HypF_C"/>
</dbReference>
<evidence type="ECO:0000259" key="10">
    <source>
        <dbReference type="PROSITE" id="PS51160"/>
    </source>
</evidence>
<dbReference type="SUPFAM" id="SSF53067">
    <property type="entry name" value="Actin-like ATPase domain"/>
    <property type="match status" value="1"/>
</dbReference>
<evidence type="ECO:0000259" key="11">
    <source>
        <dbReference type="PROSITE" id="PS51163"/>
    </source>
</evidence>
<dbReference type="InterPro" id="IPR051060">
    <property type="entry name" value="Carbamoyltrans_HypF-like"/>
</dbReference>
<organism evidence="12 13">
    <name type="scientific">Butyrivibrio hungatei</name>
    <dbReference type="NCBI Taxonomy" id="185008"/>
    <lineage>
        <taxon>Bacteria</taxon>
        <taxon>Bacillati</taxon>
        <taxon>Bacillota</taxon>
        <taxon>Clostridia</taxon>
        <taxon>Lachnospirales</taxon>
        <taxon>Lachnospiraceae</taxon>
        <taxon>Butyrivibrio</taxon>
    </lineage>
</organism>
<dbReference type="PANTHER" id="PTHR42959:SF1">
    <property type="entry name" value="CARBAMOYLTRANSFERASE HYPF"/>
    <property type="match status" value="1"/>
</dbReference>
<evidence type="ECO:0000313" key="13">
    <source>
        <dbReference type="Proteomes" id="UP000179284"/>
    </source>
</evidence>
<feature type="active site" evidence="9">
    <location>
        <position position="17"/>
    </location>
</feature>
<sequence length="759" mass="85406">MVISIKVKGAVQGVGYRPFIANKATEYGITGYVKNIGAAVEIIASGNEDKVRSFLGSLYSDYPSGAIILDVEYETIDHPSTNYDDFRIIDSESISLSDELPVFLPDIGICDHCLYELLDKKDRRYRYPLISCASCGPRLSIIESLPYDRNTTKMKKFKMCPSCHKEYLDGRRKHAQTISCHDCGPQMVFAHFSNGNLFSASGNEAVDKAIEVLSNGGIIGLKGLSGYQFVCKTCAEPAKRLRSIKGRENKPFAVMFADIKHVKEYCLVNEKEEELLRSFARPIVLLNKIKDMPYEVCRDSQYIGAFLPSSGIHRLLCDAVGPIICTSGNLSDDNIIIDDEIFKEAFLKKIDGMLFHNREIVMPQDDSVCFVIDTGNNEYSVQYIRRARGYAPLPLLIKAGNKKKNSYLAIGGDLKSTFALAKKDRIIPSQYIGDLESTNTYISYKKIIDQYLKLFEFKPDHIICDLHPLYFSTRYAKELSDEKNLDISYVQHHFAHSLSVMAEHSLLSCIGISFDGTGYGTDGKVWGGEILHCNGSDFSRKCHLSYVMLSGGNSAPKNAELVKKCYEKALNYDIDDKLVEAALSNKINVFETSSMGRLFDCVSALLDIKKYNSFEGECAILLENMAESSNKENYPGFEFKILKDHDGTYIADQLDLFDQIKRVYVEKSYEISDIAYGFHMAIVSFVKEICCIIRRETSEDKVCLSGGVFNNRILLRECIRILRDNDFKVYWNNQVPCGDSGVATGQAYYGLICKGLERR</sequence>